<name>A0ABV6CBK0_9GAMM</name>
<evidence type="ECO:0000313" key="3">
    <source>
        <dbReference type="EMBL" id="MFC0178916.1"/>
    </source>
</evidence>
<dbReference type="RefSeq" id="WP_385875977.1">
    <property type="nucleotide sequence ID" value="NZ_JBHLXE010000024.1"/>
</dbReference>
<protein>
    <submittedName>
        <fullName evidence="3">IS1634 family transposase</fullName>
    </submittedName>
</protein>
<dbReference type="NCBIfam" id="NF033559">
    <property type="entry name" value="transpos_IS1634"/>
    <property type="match status" value="1"/>
</dbReference>
<dbReference type="Pfam" id="PF01609">
    <property type="entry name" value="DDE_Tnp_1"/>
    <property type="match status" value="1"/>
</dbReference>
<feature type="domain" description="Transposase IS4-like" evidence="1">
    <location>
        <begin position="158"/>
        <end position="463"/>
    </location>
</feature>
<proteinExistence type="predicted"/>
<evidence type="ECO:0000259" key="1">
    <source>
        <dbReference type="Pfam" id="PF01609"/>
    </source>
</evidence>
<gene>
    <name evidence="3" type="ORF">ACFFIT_02210</name>
</gene>
<dbReference type="InterPro" id="IPR002559">
    <property type="entry name" value="Transposase_11"/>
</dbReference>
<dbReference type="InterPro" id="IPR025457">
    <property type="entry name" value="DUF4277"/>
</dbReference>
<dbReference type="Pfam" id="PF14104">
    <property type="entry name" value="DUF4277"/>
    <property type="match status" value="1"/>
</dbReference>
<dbReference type="Proteomes" id="UP001589758">
    <property type="component" value="Unassembled WGS sequence"/>
</dbReference>
<organism evidence="3 4">
    <name type="scientific">Thorsellia kenyensis</name>
    <dbReference type="NCBI Taxonomy" id="1549888"/>
    <lineage>
        <taxon>Bacteria</taxon>
        <taxon>Pseudomonadati</taxon>
        <taxon>Pseudomonadota</taxon>
        <taxon>Gammaproteobacteria</taxon>
        <taxon>Enterobacterales</taxon>
        <taxon>Thorselliaceae</taxon>
        <taxon>Thorsellia</taxon>
    </lineage>
</organism>
<feature type="domain" description="DUF4277" evidence="2">
    <location>
        <begin position="10"/>
        <end position="113"/>
    </location>
</feature>
<dbReference type="InterPro" id="IPR047654">
    <property type="entry name" value="IS1634_transpos"/>
</dbReference>
<evidence type="ECO:0000313" key="4">
    <source>
        <dbReference type="Proteomes" id="UP001589758"/>
    </source>
</evidence>
<dbReference type="PANTHER" id="PTHR34614:SF2">
    <property type="entry name" value="TRANSPOSASE IS4-LIKE DOMAIN-CONTAINING PROTEIN"/>
    <property type="match status" value="1"/>
</dbReference>
<evidence type="ECO:0000259" key="2">
    <source>
        <dbReference type="Pfam" id="PF14104"/>
    </source>
</evidence>
<sequence>MNFDNVDVYDYGHLGLVAGFIKQVGLVDYIDRVIPKTKLCHVSHGQAVAAMLLNSLGFHSQSLYLVPEYFSDKPIDLLIAPGIYSEHLNDDVLGRTLDAVFDYGVSSLYSELAIKTLNTLKITPKAINLDLTSFHVDGTAYNDNTSGDTDKFIRIVQGYSRDHRPELNQIILALITENQAGIPIYLEALIGNAEDKSTFQDIITSQLDLLKAAENSQYLIADSALYTKATIQSLHEKNRYFITRVSSVSNDAKAVSNRPDLAAFMPICDGYEGYYTDSNYADVPQKWLVIRSQAGRERALKTFDKDVAKGKLREEKQLSSLMKTNFSCEHDALSRLEEFKRELKYTEIKDYQINSIAQYSGRGAPKKDAEPVGYKYTITANLEICEAKLEEAKLKLGIFILSTNDINNTPDMHELLSLYKSQQRVERGFRFLKDPSFMTSSFFVEKPSRIEALLFLMTTALMIYAGLEHQIRTTLKENKKTVTNSMKKQTDNPTLKWLFLKFTKIKCLIVDKTTVYIKGIDEEHRHIIRLLGEPYESIYREVKK</sequence>
<dbReference type="EMBL" id="JBHLXE010000024">
    <property type="protein sequence ID" value="MFC0178916.1"/>
    <property type="molecule type" value="Genomic_DNA"/>
</dbReference>
<accession>A0ABV6CBK0</accession>
<dbReference type="PANTHER" id="PTHR34614">
    <property type="match status" value="1"/>
</dbReference>
<keyword evidence="4" id="KW-1185">Reference proteome</keyword>
<comment type="caution">
    <text evidence="3">The sequence shown here is derived from an EMBL/GenBank/DDBJ whole genome shotgun (WGS) entry which is preliminary data.</text>
</comment>
<reference evidence="3 4" key="1">
    <citation type="submission" date="2024-09" db="EMBL/GenBank/DDBJ databases">
        <authorList>
            <person name="Sun Q."/>
            <person name="Mori K."/>
        </authorList>
    </citation>
    <scope>NUCLEOTIDE SEQUENCE [LARGE SCALE GENOMIC DNA]</scope>
    <source>
        <strain evidence="3 4">CCM 8545</strain>
    </source>
</reference>